<dbReference type="SUPFAM" id="SSF160544">
    <property type="entry name" value="EscU C-terminal domain-like"/>
    <property type="match status" value="1"/>
</dbReference>
<gene>
    <name evidence="5" type="ORF">MIT9_P1181</name>
</gene>
<accession>A0AAU9BRY6</accession>
<evidence type="ECO:0000256" key="1">
    <source>
        <dbReference type="ARBA" id="ARBA00010690"/>
    </source>
</evidence>
<evidence type="ECO:0000256" key="2">
    <source>
        <dbReference type="ARBA" id="ARBA00021622"/>
    </source>
</evidence>
<evidence type="ECO:0000256" key="3">
    <source>
        <dbReference type="ARBA" id="ARBA00023225"/>
    </source>
</evidence>
<keyword evidence="5" id="KW-0966">Cell projection</keyword>
<dbReference type="GO" id="GO:0005886">
    <property type="term" value="C:plasma membrane"/>
    <property type="evidence" value="ECO:0007669"/>
    <property type="project" value="TreeGrafter"/>
</dbReference>
<keyword evidence="3" id="KW-0813">Transport</keyword>
<name>A0AAU9BRY6_9GAMM</name>
<dbReference type="KEGG" id="mcau:MIT9_P1181"/>
<keyword evidence="3" id="KW-1006">Bacterial flagellum protein export</keyword>
<dbReference type="EMBL" id="AP024714">
    <property type="protein sequence ID" value="BCX81603.1"/>
    <property type="molecule type" value="Genomic_DNA"/>
</dbReference>
<keyword evidence="6" id="KW-1185">Reference proteome</keyword>
<evidence type="ECO:0000256" key="4">
    <source>
        <dbReference type="ARBA" id="ARBA00025078"/>
    </source>
</evidence>
<dbReference type="GO" id="GO:0009306">
    <property type="term" value="P:protein secretion"/>
    <property type="evidence" value="ECO:0007669"/>
    <property type="project" value="InterPro"/>
</dbReference>
<dbReference type="PANTHER" id="PTHR30531:SF12">
    <property type="entry name" value="FLAGELLAR BIOSYNTHETIC PROTEIN FLHB"/>
    <property type="match status" value="1"/>
</dbReference>
<sequence length="98" mass="10482">MSRKPDTTTVNPPDLAVALKYDGTSAPRIVAKGHGETAGRIIATGEDHQVPVHHDPQLAKVLSRVPLGEEIPRELYVAVAEVIAFAYWLSGKSGPEAD</sequence>
<keyword evidence="5" id="KW-0282">Flagellum</keyword>
<organism evidence="5 6">
    <name type="scientific">Methylomarinovum caldicuralii</name>
    <dbReference type="NCBI Taxonomy" id="438856"/>
    <lineage>
        <taxon>Bacteria</taxon>
        <taxon>Pseudomonadati</taxon>
        <taxon>Pseudomonadota</taxon>
        <taxon>Gammaproteobacteria</taxon>
        <taxon>Methylococcales</taxon>
        <taxon>Methylothermaceae</taxon>
        <taxon>Methylomarinovum</taxon>
    </lineage>
</organism>
<dbReference type="RefSeq" id="WP_317706521.1">
    <property type="nucleotide sequence ID" value="NZ_AP024714.1"/>
</dbReference>
<reference evidence="6" key="1">
    <citation type="journal article" date="2024" name="Int. J. Syst. Evol. Microbiol.">
        <title>Methylomarinovum tepidoasis sp. nov., a moderately thermophilic methanotroph of the family Methylothermaceae isolated from a deep-sea hydrothermal field.</title>
        <authorList>
            <person name="Hirayama H."/>
            <person name="Takaki Y."/>
            <person name="Abe M."/>
            <person name="Miyazaki M."/>
            <person name="Uematsu K."/>
            <person name="Matsui Y."/>
            <person name="Takai K."/>
        </authorList>
    </citation>
    <scope>NUCLEOTIDE SEQUENCE [LARGE SCALE GENOMIC DNA]</scope>
    <source>
        <strain evidence="6">IT-9</strain>
    </source>
</reference>
<keyword evidence="3" id="KW-0653">Protein transport</keyword>
<proteinExistence type="inferred from homology"/>
<protein>
    <recommendedName>
        <fullName evidence="2">Flagellar biosynthetic protein FlhB</fullName>
    </recommendedName>
</protein>
<dbReference type="InterPro" id="IPR029025">
    <property type="entry name" value="T3SS_substrate_exporter_C"/>
</dbReference>
<comment type="similarity">
    <text evidence="1">Belongs to the type III secretion exporter family.</text>
</comment>
<comment type="function">
    <text evidence="4">Required for formation of the rod structure in the basal body of the flagellar apparatus. Together with FliI and FliH, may constitute the export apparatus of flagellin.</text>
</comment>
<keyword evidence="5" id="KW-0969">Cilium</keyword>
<dbReference type="Pfam" id="PF01312">
    <property type="entry name" value="Bac_export_2"/>
    <property type="match status" value="1"/>
</dbReference>
<dbReference type="PANTHER" id="PTHR30531">
    <property type="entry name" value="FLAGELLAR BIOSYNTHETIC PROTEIN FLHB"/>
    <property type="match status" value="1"/>
</dbReference>
<dbReference type="Proteomes" id="UP001321825">
    <property type="component" value="Chromosome"/>
</dbReference>
<dbReference type="Gene3D" id="3.40.1690.10">
    <property type="entry name" value="secretion proteins EscU"/>
    <property type="match status" value="1"/>
</dbReference>
<evidence type="ECO:0000313" key="6">
    <source>
        <dbReference type="Proteomes" id="UP001321825"/>
    </source>
</evidence>
<dbReference type="AlphaFoldDB" id="A0AAU9BRY6"/>
<evidence type="ECO:0000313" key="5">
    <source>
        <dbReference type="EMBL" id="BCX81603.1"/>
    </source>
</evidence>
<dbReference type="InterPro" id="IPR006135">
    <property type="entry name" value="T3SS_substrate_exporter"/>
</dbReference>